<dbReference type="InterPro" id="IPR039249">
    <property type="entry name" value="GPATCH11"/>
</dbReference>
<dbReference type="SMART" id="SM00443">
    <property type="entry name" value="G_patch"/>
    <property type="match status" value="1"/>
</dbReference>
<dbReference type="EMBL" id="MU839830">
    <property type="protein sequence ID" value="KAK1757671.1"/>
    <property type="molecule type" value="Genomic_DNA"/>
</dbReference>
<dbReference type="AlphaFoldDB" id="A0AAJ0BKR0"/>
<dbReference type="Pfam" id="PF01585">
    <property type="entry name" value="G-patch"/>
    <property type="match status" value="1"/>
</dbReference>
<dbReference type="PANTHER" id="PTHR21032:SF0">
    <property type="entry name" value="G PATCH DOMAIN-CONTAINING PROTEIN 11"/>
    <property type="match status" value="1"/>
</dbReference>
<evidence type="ECO:0000259" key="2">
    <source>
        <dbReference type="PROSITE" id="PS50174"/>
    </source>
</evidence>
<evidence type="ECO:0000313" key="3">
    <source>
        <dbReference type="EMBL" id="KAK1757671.1"/>
    </source>
</evidence>
<feature type="compositionally biased region" description="Polar residues" evidence="1">
    <location>
        <begin position="17"/>
        <end position="28"/>
    </location>
</feature>
<feature type="region of interest" description="Disordered" evidence="1">
    <location>
        <begin position="1"/>
        <end position="87"/>
    </location>
</feature>
<dbReference type="GO" id="GO:0003676">
    <property type="term" value="F:nucleic acid binding"/>
    <property type="evidence" value="ECO:0007669"/>
    <property type="project" value="InterPro"/>
</dbReference>
<dbReference type="SMART" id="SM01173">
    <property type="entry name" value="DUF4187"/>
    <property type="match status" value="1"/>
</dbReference>
<accession>A0AAJ0BKR0</accession>
<protein>
    <recommendedName>
        <fullName evidence="2">G-patch domain-containing protein</fullName>
    </recommendedName>
</protein>
<evidence type="ECO:0000256" key="1">
    <source>
        <dbReference type="SAM" id="MobiDB-lite"/>
    </source>
</evidence>
<keyword evidence="4" id="KW-1185">Reference proteome</keyword>
<proteinExistence type="predicted"/>
<feature type="compositionally biased region" description="Basic and acidic residues" evidence="1">
    <location>
        <begin position="37"/>
        <end position="58"/>
    </location>
</feature>
<organism evidence="3 4">
    <name type="scientific">Echria macrotheca</name>
    <dbReference type="NCBI Taxonomy" id="438768"/>
    <lineage>
        <taxon>Eukaryota</taxon>
        <taxon>Fungi</taxon>
        <taxon>Dikarya</taxon>
        <taxon>Ascomycota</taxon>
        <taxon>Pezizomycotina</taxon>
        <taxon>Sordariomycetes</taxon>
        <taxon>Sordariomycetidae</taxon>
        <taxon>Sordariales</taxon>
        <taxon>Schizotheciaceae</taxon>
        <taxon>Echria</taxon>
    </lineage>
</organism>
<dbReference type="Proteomes" id="UP001239445">
    <property type="component" value="Unassembled WGS sequence"/>
</dbReference>
<comment type="caution">
    <text evidence="3">The sequence shown here is derived from an EMBL/GenBank/DDBJ whole genome shotgun (WGS) entry which is preliminary data.</text>
</comment>
<dbReference type="PROSITE" id="PS50174">
    <property type="entry name" value="G_PATCH"/>
    <property type="match status" value="1"/>
</dbReference>
<sequence>MAEDSEEEDYMKMTFPDPSTSSLPQKETSLQRRLRLRREAEARSRPKSKAELLAEAESRLQQTHSQSLFSPSPSSSSTTAPKSKGLKMMAKMGFTGGSLGASSSKKDGLVEPIRVEVRDGREGIGLRSEKKRKLEEAMKARDEEVKKARVDEEGYRERVRREREDARLERLVWAAMGVAETMDSESRDRKVKTVPVVYRGLVRKREEVERKAREEKMGRGVGVVQATKTGLPTFDDPDEDADDRHALGRTVDDETEEYVVEEGDDEDVELDKFNALAPDERLRRVVEYLRDRHRYCFWCKYQYPDEDMLGCPGLTEEDHD</sequence>
<dbReference type="InterPro" id="IPR000467">
    <property type="entry name" value="G_patch_dom"/>
</dbReference>
<dbReference type="Pfam" id="PF13821">
    <property type="entry name" value="DUF4187"/>
    <property type="match status" value="1"/>
</dbReference>
<name>A0AAJ0BKR0_9PEZI</name>
<dbReference type="InterPro" id="IPR025239">
    <property type="entry name" value="DUF4187"/>
</dbReference>
<dbReference type="GO" id="GO:0000776">
    <property type="term" value="C:kinetochore"/>
    <property type="evidence" value="ECO:0007669"/>
    <property type="project" value="TreeGrafter"/>
</dbReference>
<feature type="domain" description="G-patch" evidence="2">
    <location>
        <begin position="81"/>
        <end position="129"/>
    </location>
</feature>
<feature type="region of interest" description="Disordered" evidence="1">
    <location>
        <begin position="133"/>
        <end position="161"/>
    </location>
</feature>
<reference evidence="3" key="1">
    <citation type="submission" date="2023-06" db="EMBL/GenBank/DDBJ databases">
        <title>Genome-scale phylogeny and comparative genomics of the fungal order Sordariales.</title>
        <authorList>
            <consortium name="Lawrence Berkeley National Laboratory"/>
            <person name="Hensen N."/>
            <person name="Bonometti L."/>
            <person name="Westerberg I."/>
            <person name="Brannstrom I.O."/>
            <person name="Guillou S."/>
            <person name="Cros-Aarteil S."/>
            <person name="Calhoun S."/>
            <person name="Haridas S."/>
            <person name="Kuo A."/>
            <person name="Mondo S."/>
            <person name="Pangilinan J."/>
            <person name="Riley R."/>
            <person name="Labutti K."/>
            <person name="Andreopoulos B."/>
            <person name="Lipzen A."/>
            <person name="Chen C."/>
            <person name="Yanf M."/>
            <person name="Daum C."/>
            <person name="Ng V."/>
            <person name="Clum A."/>
            <person name="Steindorff A."/>
            <person name="Ohm R."/>
            <person name="Martin F."/>
            <person name="Silar P."/>
            <person name="Natvig D."/>
            <person name="Lalanne C."/>
            <person name="Gautier V."/>
            <person name="Ament-Velasquez S.L."/>
            <person name="Kruys A."/>
            <person name="Hutchinson M.I."/>
            <person name="Powell A.J."/>
            <person name="Barry K."/>
            <person name="Miller A.N."/>
            <person name="Grigoriev I.V."/>
            <person name="Debuchy R."/>
            <person name="Gladieux P."/>
            <person name="Thoren M.H."/>
            <person name="Johannesson H."/>
        </authorList>
    </citation>
    <scope>NUCLEOTIDE SEQUENCE</scope>
    <source>
        <strain evidence="3">PSN4</strain>
    </source>
</reference>
<feature type="compositionally biased region" description="Low complexity" evidence="1">
    <location>
        <begin position="63"/>
        <end position="83"/>
    </location>
</feature>
<dbReference type="PANTHER" id="PTHR21032">
    <property type="entry name" value="G PATCH DOMAIN-CONTAINING PROTEIN 11"/>
    <property type="match status" value="1"/>
</dbReference>
<gene>
    <name evidence="3" type="ORF">QBC47DRAFT_376671</name>
</gene>
<evidence type="ECO:0000313" key="4">
    <source>
        <dbReference type="Proteomes" id="UP001239445"/>
    </source>
</evidence>